<comment type="caution">
    <text evidence="8">The sequence shown here is derived from an EMBL/GenBank/DDBJ whole genome shotgun (WGS) entry which is preliminary data.</text>
</comment>
<comment type="subcellular location">
    <subcellularLocation>
        <location evidence="1">Cytoplasm</location>
    </subcellularLocation>
</comment>
<comment type="similarity">
    <text evidence="4">Belongs to the peroxiredoxin-like PRXL2 family. PRXL2A subfamily.</text>
</comment>
<dbReference type="EMBL" id="BMAR01000005">
    <property type="protein sequence ID" value="GFR43522.1"/>
    <property type="molecule type" value="Genomic_DNA"/>
</dbReference>
<organism evidence="8 10">
    <name type="scientific">Astrephomene gubernaculifera</name>
    <dbReference type="NCBI Taxonomy" id="47775"/>
    <lineage>
        <taxon>Eukaryota</taxon>
        <taxon>Viridiplantae</taxon>
        <taxon>Chlorophyta</taxon>
        <taxon>core chlorophytes</taxon>
        <taxon>Chlorophyceae</taxon>
        <taxon>CS clade</taxon>
        <taxon>Chlamydomonadales</taxon>
        <taxon>Astrephomenaceae</taxon>
        <taxon>Astrephomene</taxon>
    </lineage>
</organism>
<dbReference type="Proteomes" id="UP001054857">
    <property type="component" value="Unassembled WGS sequence"/>
</dbReference>
<dbReference type="AlphaFoldDB" id="A0AAD3DKH3"/>
<evidence type="ECO:0000256" key="4">
    <source>
        <dbReference type="ARBA" id="ARBA00023787"/>
    </source>
</evidence>
<accession>A0AAD3DKH3</accession>
<keyword evidence="2" id="KW-0963">Cytoplasm</keyword>
<evidence type="ECO:0000256" key="7">
    <source>
        <dbReference type="ARBA" id="ARBA00032129"/>
    </source>
</evidence>
<reference evidence="8 10" key="2">
    <citation type="journal article" date="2021" name="Sci. Rep.">
        <title>Genome sequencing of the multicellular alga Astrephomene provides insights into convergent evolution of germ-soma differentiation.</title>
        <authorList>
            <person name="Yamashita S."/>
            <person name="Yamamoto K."/>
            <person name="Matsuzaki R."/>
            <person name="Suzuki S."/>
            <person name="Yamaguchi H."/>
            <person name="Hirooka S."/>
            <person name="Minakuchi Y."/>
            <person name="Miyagishima S."/>
            <person name="Kawachi M."/>
            <person name="Toyoda A."/>
            <person name="Nozaki H."/>
        </authorList>
    </citation>
    <scope>NUCLEOTIDE SEQUENCE [LARGE SCALE GENOMIC DNA]</scope>
    <source>
        <strain evidence="8 10">NIES-4017</strain>
    </source>
</reference>
<keyword evidence="10" id="KW-1185">Reference proteome</keyword>
<keyword evidence="3" id="KW-0676">Redox-active center</keyword>
<sequence>MAASKALPAISTIAGAVLRTKEGAEVLANTLWQSQPLAVLILRRPGCVLCRDEAQKLWARKAEFDQLGVGLACVVHEWIPREIEAFSPAFWPGPLYHDTSKSFYAALNGGTPLRGSVLGLLNPWGSVWQRIRAASKNVKEHNVRGEGLIMGGAMIIRRSGGGDGGEGSVAWMHVESEIGFVADPDAMLCAAREVAEAGNTQQG</sequence>
<dbReference type="PANTHER" id="PTHR28630">
    <property type="match status" value="1"/>
</dbReference>
<evidence type="ECO:0000313" key="10">
    <source>
        <dbReference type="Proteomes" id="UP001054857"/>
    </source>
</evidence>
<reference evidence="8" key="1">
    <citation type="submission" date="2020-08" db="EMBL/GenBank/DDBJ databases">
        <authorList>
            <person name="Yamashita S."/>
            <person name="Nozaki H."/>
        </authorList>
    </citation>
    <scope>NUCLEOTIDE SEQUENCE</scope>
    <source>
        <strain evidence="8">NIES-4017</strain>
    </source>
</reference>
<dbReference type="PANTHER" id="PTHR28630:SF31">
    <property type="entry name" value="PEROXIREDOXIN-LIKE 2A"/>
    <property type="match status" value="1"/>
</dbReference>
<evidence type="ECO:0000256" key="2">
    <source>
        <dbReference type="ARBA" id="ARBA00022490"/>
    </source>
</evidence>
<dbReference type="InterPro" id="IPR032801">
    <property type="entry name" value="PXL2A/B/C"/>
</dbReference>
<dbReference type="EMBL" id="BMAR01000005">
    <property type="protein sequence ID" value="GFR43511.1"/>
    <property type="molecule type" value="Genomic_DNA"/>
</dbReference>
<gene>
    <name evidence="8" type="ORF">Agub_g4603</name>
    <name evidence="9" type="ORF">Agub_g4617</name>
</gene>
<dbReference type="GO" id="GO:0005737">
    <property type="term" value="C:cytoplasm"/>
    <property type="evidence" value="ECO:0007669"/>
    <property type="project" value="UniProtKB-SubCell"/>
</dbReference>
<evidence type="ECO:0000313" key="8">
    <source>
        <dbReference type="EMBL" id="GFR43511.1"/>
    </source>
</evidence>
<evidence type="ECO:0000256" key="3">
    <source>
        <dbReference type="ARBA" id="ARBA00023284"/>
    </source>
</evidence>
<proteinExistence type="inferred from homology"/>
<protein>
    <recommendedName>
        <fullName evidence="5">Peroxiredoxin-like 2A</fullName>
    </recommendedName>
    <alternativeName>
        <fullName evidence="7">Peroxiredoxin-like 2 activated in M-CSF stimulated monocytes</fullName>
    </alternativeName>
    <alternativeName>
        <fullName evidence="6">Redox-regulatory protein FAM213A</fullName>
    </alternativeName>
</protein>
<evidence type="ECO:0000256" key="5">
    <source>
        <dbReference type="ARBA" id="ARBA00023849"/>
    </source>
</evidence>
<evidence type="ECO:0000256" key="1">
    <source>
        <dbReference type="ARBA" id="ARBA00004496"/>
    </source>
</evidence>
<name>A0AAD3DKH3_9CHLO</name>
<evidence type="ECO:0000256" key="6">
    <source>
        <dbReference type="ARBA" id="ARBA00032058"/>
    </source>
</evidence>
<evidence type="ECO:0000313" key="9">
    <source>
        <dbReference type="EMBL" id="GFR43522.1"/>
    </source>
</evidence>
<dbReference type="Pfam" id="PF13911">
    <property type="entry name" value="AhpC-TSA_2"/>
    <property type="match status" value="1"/>
</dbReference>